<feature type="transmembrane region" description="Helical" evidence="1">
    <location>
        <begin position="112"/>
        <end position="131"/>
    </location>
</feature>
<comment type="caution">
    <text evidence="2">The sequence shown here is derived from an EMBL/GenBank/DDBJ whole genome shotgun (WGS) entry which is preliminary data.</text>
</comment>
<dbReference type="EMBL" id="LCAO01000004">
    <property type="protein sequence ID" value="KKR92107.1"/>
    <property type="molecule type" value="Genomic_DNA"/>
</dbReference>
<keyword evidence="1" id="KW-1133">Transmembrane helix</keyword>
<evidence type="ECO:0000313" key="3">
    <source>
        <dbReference type="Proteomes" id="UP000034676"/>
    </source>
</evidence>
<evidence type="ECO:0000256" key="1">
    <source>
        <dbReference type="SAM" id="Phobius"/>
    </source>
</evidence>
<dbReference type="AlphaFoldDB" id="A0A0G0XW39"/>
<organism evidence="2 3">
    <name type="scientific">Candidatus Woesebacteria bacterium GW2011_GWA1_41_13b</name>
    <dbReference type="NCBI Taxonomy" id="1618555"/>
    <lineage>
        <taxon>Bacteria</taxon>
        <taxon>Candidatus Woeseibacteriota</taxon>
    </lineage>
</organism>
<sequence length="371" mass="42068">MKKLAPYLVLGLILRLFLIPISLHPDLRAPYLAGYLITKGEVFTFYDHISKLPRDHKWVQVYGDGQFNYPPLAYLVHGLYLKIVSPIFPWNAFWHLIDDIGSLRTDPGFASLMYFLKAPYLIADILGLLILRKIVDAKHRFAASLLWIFNPVNLYASYLVGQQDIFIVLFILLAYLKQSGIFLGIAAAFKPFPLLLLPFLGTTWRQKITAVITGLITYAVIISPYLNSTGFKHYALLATQSDKPFYAKVMVSGSQYLPLFVVGLGFLFWLKLGKSDLLSPLLIFFAVTHFHPQWFVWASPLLILRLIKDRASWLPVTVLLVSYFLIILSFDPSLNFGLVGITYSLQWLLTDATISLVRGVFAATALYLILK</sequence>
<dbReference type="Proteomes" id="UP000034676">
    <property type="component" value="Unassembled WGS sequence"/>
</dbReference>
<feature type="transmembrane region" description="Helical" evidence="1">
    <location>
        <begin position="348"/>
        <end position="370"/>
    </location>
</feature>
<keyword evidence="1" id="KW-0812">Transmembrane</keyword>
<feature type="transmembrane region" description="Helical" evidence="1">
    <location>
        <begin position="246"/>
        <end position="270"/>
    </location>
</feature>
<keyword evidence="1" id="KW-0472">Membrane</keyword>
<accession>A0A0G0XW39</accession>
<reference evidence="2 3" key="1">
    <citation type="journal article" date="2015" name="Nature">
        <title>rRNA introns, odd ribosomes, and small enigmatic genomes across a large radiation of phyla.</title>
        <authorList>
            <person name="Brown C.T."/>
            <person name="Hug L.A."/>
            <person name="Thomas B.C."/>
            <person name="Sharon I."/>
            <person name="Castelle C.J."/>
            <person name="Singh A."/>
            <person name="Wilkins M.J."/>
            <person name="Williams K.H."/>
            <person name="Banfield J.F."/>
        </authorList>
    </citation>
    <scope>NUCLEOTIDE SEQUENCE [LARGE SCALE GENOMIC DNA]</scope>
</reference>
<gene>
    <name evidence="2" type="ORF">UU42_C0004G0023</name>
</gene>
<feature type="transmembrane region" description="Helical" evidence="1">
    <location>
        <begin position="282"/>
        <end position="307"/>
    </location>
</feature>
<protein>
    <submittedName>
        <fullName evidence="2">Uncharacterized protein</fullName>
    </submittedName>
</protein>
<proteinExistence type="predicted"/>
<name>A0A0G0XW39_9BACT</name>
<feature type="transmembrane region" description="Helical" evidence="1">
    <location>
        <begin position="313"/>
        <end position="336"/>
    </location>
</feature>
<feature type="transmembrane region" description="Helical" evidence="1">
    <location>
        <begin position="208"/>
        <end position="226"/>
    </location>
</feature>
<evidence type="ECO:0000313" key="2">
    <source>
        <dbReference type="EMBL" id="KKR92107.1"/>
    </source>
</evidence>